<organism evidence="2 3">
    <name type="scientific">Candidatus Blautia avicola</name>
    <dbReference type="NCBI Taxonomy" id="2838483"/>
    <lineage>
        <taxon>Bacteria</taxon>
        <taxon>Bacillati</taxon>
        <taxon>Bacillota</taxon>
        <taxon>Clostridia</taxon>
        <taxon>Lachnospirales</taxon>
        <taxon>Lachnospiraceae</taxon>
        <taxon>Blautia</taxon>
    </lineage>
</organism>
<sequence>MKIYNKKGFLSGIFWIVLALWSIIHDFGSPNPNTMVQIRDSIISLFLLLMGITSFWRAFSKKATKEDIVEEYDERNRLIKYKSQPRMLDIAYAILFVFMVCGMIGYKLTANIVWGCIFVIPGFLLGLFLIIEIFVKFYYEKHE</sequence>
<evidence type="ECO:0000313" key="3">
    <source>
        <dbReference type="Proteomes" id="UP000823892"/>
    </source>
</evidence>
<gene>
    <name evidence="2" type="ORF">H9914_01995</name>
</gene>
<proteinExistence type="predicted"/>
<dbReference type="EMBL" id="DWUY01000043">
    <property type="protein sequence ID" value="HJD27760.1"/>
    <property type="molecule type" value="Genomic_DNA"/>
</dbReference>
<keyword evidence="1" id="KW-1133">Transmembrane helix</keyword>
<feature type="transmembrane region" description="Helical" evidence="1">
    <location>
        <begin position="112"/>
        <end position="135"/>
    </location>
</feature>
<dbReference type="AlphaFoldDB" id="A0A9D2TVA8"/>
<name>A0A9D2TVA8_9FIRM</name>
<feature type="transmembrane region" description="Helical" evidence="1">
    <location>
        <begin position="36"/>
        <end position="56"/>
    </location>
</feature>
<reference evidence="2" key="1">
    <citation type="journal article" date="2021" name="PeerJ">
        <title>Extensive microbial diversity within the chicken gut microbiome revealed by metagenomics and culture.</title>
        <authorList>
            <person name="Gilroy R."/>
            <person name="Ravi A."/>
            <person name="Getino M."/>
            <person name="Pursley I."/>
            <person name="Horton D.L."/>
            <person name="Alikhan N.F."/>
            <person name="Baker D."/>
            <person name="Gharbi K."/>
            <person name="Hall N."/>
            <person name="Watson M."/>
            <person name="Adriaenssens E.M."/>
            <person name="Foster-Nyarko E."/>
            <person name="Jarju S."/>
            <person name="Secka A."/>
            <person name="Antonio M."/>
            <person name="Oren A."/>
            <person name="Chaudhuri R.R."/>
            <person name="La Ragione R."/>
            <person name="Hildebrand F."/>
            <person name="Pallen M.J."/>
        </authorList>
    </citation>
    <scope>NUCLEOTIDE SEQUENCE</scope>
    <source>
        <strain evidence="2">ChiBcec6-4105</strain>
    </source>
</reference>
<evidence type="ECO:0000256" key="1">
    <source>
        <dbReference type="SAM" id="Phobius"/>
    </source>
</evidence>
<protein>
    <recommendedName>
        <fullName evidence="4">DUF2178 domain-containing protein</fullName>
    </recommendedName>
</protein>
<dbReference type="Proteomes" id="UP000823892">
    <property type="component" value="Unassembled WGS sequence"/>
</dbReference>
<keyword evidence="1" id="KW-0812">Transmembrane</keyword>
<comment type="caution">
    <text evidence="2">The sequence shown here is derived from an EMBL/GenBank/DDBJ whole genome shotgun (WGS) entry which is preliminary data.</text>
</comment>
<keyword evidence="1" id="KW-0472">Membrane</keyword>
<feature type="transmembrane region" description="Helical" evidence="1">
    <location>
        <begin position="7"/>
        <end position="24"/>
    </location>
</feature>
<evidence type="ECO:0008006" key="4">
    <source>
        <dbReference type="Google" id="ProtNLM"/>
    </source>
</evidence>
<evidence type="ECO:0000313" key="2">
    <source>
        <dbReference type="EMBL" id="HJD27760.1"/>
    </source>
</evidence>
<reference evidence="2" key="2">
    <citation type="submission" date="2021-04" db="EMBL/GenBank/DDBJ databases">
        <authorList>
            <person name="Gilroy R."/>
        </authorList>
    </citation>
    <scope>NUCLEOTIDE SEQUENCE</scope>
    <source>
        <strain evidence="2">ChiBcec6-4105</strain>
    </source>
</reference>
<accession>A0A9D2TVA8</accession>
<feature type="transmembrane region" description="Helical" evidence="1">
    <location>
        <begin position="87"/>
        <end position="106"/>
    </location>
</feature>